<evidence type="ECO:0000256" key="1">
    <source>
        <dbReference type="ARBA" id="ARBA00004141"/>
    </source>
</evidence>
<reference evidence="7" key="1">
    <citation type="submission" date="2022-07" db="EMBL/GenBank/DDBJ databases">
        <title>Phylogenomic reconstructions and comparative analyses of Kickxellomycotina fungi.</title>
        <authorList>
            <person name="Reynolds N.K."/>
            <person name="Stajich J.E."/>
            <person name="Barry K."/>
            <person name="Grigoriev I.V."/>
            <person name="Crous P."/>
            <person name="Smith M.E."/>
        </authorList>
    </citation>
    <scope>NUCLEOTIDE SEQUENCE</scope>
    <source>
        <strain evidence="7">NRRL 3115</strain>
    </source>
</reference>
<accession>A0A9W8KYF9</accession>
<evidence type="ECO:0000313" key="7">
    <source>
        <dbReference type="EMBL" id="KAJ2679519.1"/>
    </source>
</evidence>
<comment type="caution">
    <text evidence="7">The sequence shown here is derived from an EMBL/GenBank/DDBJ whole genome shotgun (WGS) entry which is preliminary data.</text>
</comment>
<evidence type="ECO:0000313" key="8">
    <source>
        <dbReference type="Proteomes" id="UP001151518"/>
    </source>
</evidence>
<proteinExistence type="inferred from homology"/>
<evidence type="ECO:0000256" key="6">
    <source>
        <dbReference type="RuleBase" id="RU363053"/>
    </source>
</evidence>
<keyword evidence="3 6" id="KW-0812">Transmembrane</keyword>
<comment type="similarity">
    <text evidence="2 6">Belongs to the peroxisomal membrane protein PXMP2/4 family.</text>
</comment>
<dbReference type="InterPro" id="IPR007248">
    <property type="entry name" value="Mpv17_PMP22"/>
</dbReference>
<dbReference type="PANTHER" id="PTHR11266">
    <property type="entry name" value="PEROXISOMAL MEMBRANE PROTEIN 2, PXMP2 MPV17"/>
    <property type="match status" value="1"/>
</dbReference>
<dbReference type="EMBL" id="JANBTW010000011">
    <property type="protein sequence ID" value="KAJ2679519.1"/>
    <property type="molecule type" value="Genomic_DNA"/>
</dbReference>
<name>A0A9W8KYF9_9FUNG</name>
<dbReference type="Pfam" id="PF04117">
    <property type="entry name" value="Mpv17_PMP22"/>
    <property type="match status" value="1"/>
</dbReference>
<dbReference type="GO" id="GO:0005739">
    <property type="term" value="C:mitochondrion"/>
    <property type="evidence" value="ECO:0007669"/>
    <property type="project" value="TreeGrafter"/>
</dbReference>
<dbReference type="OrthoDB" id="10267969at2759"/>
<organism evidence="7 8">
    <name type="scientific">Coemansia spiralis</name>
    <dbReference type="NCBI Taxonomy" id="417178"/>
    <lineage>
        <taxon>Eukaryota</taxon>
        <taxon>Fungi</taxon>
        <taxon>Fungi incertae sedis</taxon>
        <taxon>Zoopagomycota</taxon>
        <taxon>Kickxellomycotina</taxon>
        <taxon>Kickxellomycetes</taxon>
        <taxon>Kickxellales</taxon>
        <taxon>Kickxellaceae</taxon>
        <taxon>Coemansia</taxon>
    </lineage>
</organism>
<keyword evidence="5 6" id="KW-0472">Membrane</keyword>
<keyword evidence="4 6" id="KW-1133">Transmembrane helix</keyword>
<protein>
    <submittedName>
        <fullName evidence="7">Uncharacterized protein</fullName>
    </submittedName>
</protein>
<dbReference type="AlphaFoldDB" id="A0A9W8KYF9"/>
<evidence type="ECO:0000256" key="3">
    <source>
        <dbReference type="ARBA" id="ARBA00022692"/>
    </source>
</evidence>
<sequence>MATFFRFWTRQAEARPFATIAVTEACLSTCGDLIAQTIGKHISEADEQKSYDFWRTSRFVLFATCLSPIGVRWHRFLDSRFPIRSQNTWFKTKRRQPGTSHSVASINARINARARRKSEQKHTAKQVGKRLLCDLLLYEPAMYIVFFGSMAVMEGSGLEGAKYRISTLMLPTYLTGLTISPIIQTVNFAFVPLVYRVPFGSCFDLFWDSYLSWVNNEKLASIEGESTGDLHH</sequence>
<evidence type="ECO:0000256" key="4">
    <source>
        <dbReference type="ARBA" id="ARBA00022989"/>
    </source>
</evidence>
<evidence type="ECO:0000256" key="5">
    <source>
        <dbReference type="ARBA" id="ARBA00023136"/>
    </source>
</evidence>
<comment type="subcellular location">
    <subcellularLocation>
        <location evidence="1">Membrane</location>
        <topology evidence="1">Multi-pass membrane protein</topology>
    </subcellularLocation>
</comment>
<gene>
    <name evidence="7" type="ORF">GGI25_001442</name>
</gene>
<evidence type="ECO:0000256" key="2">
    <source>
        <dbReference type="ARBA" id="ARBA00006824"/>
    </source>
</evidence>
<dbReference type="Proteomes" id="UP001151518">
    <property type="component" value="Unassembled WGS sequence"/>
</dbReference>
<dbReference type="PANTHER" id="PTHR11266:SF50">
    <property type="entry name" value="VACUOLAR MEMBRANE PROTEIN YOR292C"/>
    <property type="match status" value="1"/>
</dbReference>
<feature type="transmembrane region" description="Helical" evidence="6">
    <location>
        <begin position="173"/>
        <end position="195"/>
    </location>
</feature>
<dbReference type="GO" id="GO:0016020">
    <property type="term" value="C:membrane"/>
    <property type="evidence" value="ECO:0007669"/>
    <property type="project" value="UniProtKB-SubCell"/>
</dbReference>
<feature type="transmembrane region" description="Helical" evidence="6">
    <location>
        <begin position="135"/>
        <end position="153"/>
    </location>
</feature>